<reference evidence="2" key="1">
    <citation type="submission" date="2022-01" db="EMBL/GenBank/DDBJ databases">
        <authorList>
            <person name="King R."/>
        </authorList>
    </citation>
    <scope>NUCLEOTIDE SEQUENCE</scope>
</reference>
<dbReference type="InterPro" id="IPR011765">
    <property type="entry name" value="Pept_M16_N"/>
</dbReference>
<dbReference type="Pfam" id="PF00675">
    <property type="entry name" value="Peptidase_M16"/>
    <property type="match status" value="1"/>
</dbReference>
<dbReference type="Proteomes" id="UP001153636">
    <property type="component" value="Chromosome 3"/>
</dbReference>
<gene>
    <name evidence="2" type="ORF">PSYICH_LOCUS8755</name>
</gene>
<keyword evidence="3" id="KW-1185">Reference proteome</keyword>
<dbReference type="GO" id="GO:0006508">
    <property type="term" value="P:proteolysis"/>
    <property type="evidence" value="ECO:0007669"/>
    <property type="project" value="InterPro"/>
</dbReference>
<sequence length="1019" mass="115238">MAPVDSTPNINLRNFELQYSLLAYNKIPISEYISKKTGLTVVIAEVDGPVVNGYFCLATEAFDDDGLPHTLEHLIFLGSEEYPYKGVLDLLANRCLASGTNAWTSVDYTCYTMETAGSEGFLSLMPIFLEHILYPVLRDEAFVTEVHHITPEGENGGVVYCEMQGRENSAESRLHLTVARNMYPGKCGYSSEVGGIMKNLRESTNNEKVKSYHKEFYRPENLKVIITGQVNYSDVFKALEKLEDKIISKGPLEPFQRPWQSPVPPITDGSKDLVIKYPADEENNGLFCIAWRGASSIKEYYLVEATMLLLKYLNDFSASPLPKEFVEIDDPYASKVSYNVSENSEICLYIILEDVPVQKLPEVGPKIKATLKKILDEKLIDMEQLHSIINKYKSENLSSLENSPHDTIAFMVVGHMLYGNSREDLQQRINPLTDIAKLQKEPQSFWLEILDKYFVNNTSLSVQCVPSIQEQQTMAKEEKDRIALQIQKLTEDGLKEKGEILEKAIEFNEREPPGDMITSVPIPSLNSIKFHNITRFKSDAEPNQKINLSVAPVFTYFDHLKTNFVYIFATLDTSQVPSELKMYLPLFIESLLQLPLERDGKIISYEDAVSQLNDDTVSTSVSLGLQRNGLFVCGSYSSTVTLMLQVESIKYEIGMNWLRELLYKTIFTQERLKVVANKINNSVAQYKRSGRSVVGYVMKGMRFSEESNILKNGVLQQSKFLTETISKLDGDTPNEVLDKLEKLRNIVTDPSNVVLYLAGNLNLLKNASEPIINFLPPNITVKEKQKPLTVTPDSKFKKELIDPSQGCIVGLGSLESSFFIQTTSSISSYDDPDLPALMLYLQYLIQTEGPMWKQIRGKGYSYNYRMLLKVQEGLLYLVYGRATNVVGAYKETKELIFKQLQQKEWDQSLLDSAKSSITFEIIDEEKTIGDVVNLSFTSYFDGVDYTFNRTLLDLISKVTIEDLNRVGKKYVTPLFDPKAAKTAVVANPAKLKELAAEFKKLDLDLTTYSSLEESFLNKL</sequence>
<feature type="domain" description="Peptidase M16C associated" evidence="1">
    <location>
        <begin position="464"/>
        <end position="710"/>
    </location>
</feature>
<proteinExistence type="predicted"/>
<name>A0A9P0CYU9_9CUCU</name>
<evidence type="ECO:0000259" key="1">
    <source>
        <dbReference type="SMART" id="SM01264"/>
    </source>
</evidence>
<dbReference type="Pfam" id="PF08367">
    <property type="entry name" value="M16C_assoc"/>
    <property type="match status" value="1"/>
</dbReference>
<dbReference type="GO" id="GO:0046872">
    <property type="term" value="F:metal ion binding"/>
    <property type="evidence" value="ECO:0007669"/>
    <property type="project" value="InterPro"/>
</dbReference>
<dbReference type="SMART" id="SM01264">
    <property type="entry name" value="M16C_associated"/>
    <property type="match status" value="1"/>
</dbReference>
<dbReference type="InterPro" id="IPR013578">
    <property type="entry name" value="Peptidase_M16C_assoc"/>
</dbReference>
<accession>A0A9P0CYU9</accession>
<dbReference type="AlphaFoldDB" id="A0A9P0CYU9"/>
<organism evidence="2 3">
    <name type="scientific">Psylliodes chrysocephalus</name>
    <dbReference type="NCBI Taxonomy" id="3402493"/>
    <lineage>
        <taxon>Eukaryota</taxon>
        <taxon>Metazoa</taxon>
        <taxon>Ecdysozoa</taxon>
        <taxon>Arthropoda</taxon>
        <taxon>Hexapoda</taxon>
        <taxon>Insecta</taxon>
        <taxon>Pterygota</taxon>
        <taxon>Neoptera</taxon>
        <taxon>Endopterygota</taxon>
        <taxon>Coleoptera</taxon>
        <taxon>Polyphaga</taxon>
        <taxon>Cucujiformia</taxon>
        <taxon>Chrysomeloidea</taxon>
        <taxon>Chrysomelidae</taxon>
        <taxon>Galerucinae</taxon>
        <taxon>Alticini</taxon>
        <taxon>Psylliodes</taxon>
    </lineage>
</organism>
<evidence type="ECO:0000313" key="2">
    <source>
        <dbReference type="EMBL" id="CAH1108968.1"/>
    </source>
</evidence>
<dbReference type="FunFam" id="3.30.830.10:FF:000031">
    <property type="entry name" value="Putative zinc metalloprotease"/>
    <property type="match status" value="1"/>
</dbReference>
<protein>
    <recommendedName>
        <fullName evidence="1">Peptidase M16C associated domain-containing protein</fullName>
    </recommendedName>
</protein>
<dbReference type="PANTHER" id="PTHR43016">
    <property type="entry name" value="PRESEQUENCE PROTEASE"/>
    <property type="match status" value="1"/>
</dbReference>
<dbReference type="EMBL" id="OV651815">
    <property type="protein sequence ID" value="CAH1108968.1"/>
    <property type="molecule type" value="Genomic_DNA"/>
</dbReference>
<dbReference type="PANTHER" id="PTHR43016:SF16">
    <property type="entry name" value="METALLOPROTEASE, PUTATIVE (AFU_ORTHOLOGUE AFUA_4G07610)-RELATED"/>
    <property type="match status" value="1"/>
</dbReference>
<dbReference type="SUPFAM" id="SSF63411">
    <property type="entry name" value="LuxS/MPP-like metallohydrolase"/>
    <property type="match status" value="4"/>
</dbReference>
<dbReference type="OrthoDB" id="4953at2759"/>
<evidence type="ECO:0000313" key="3">
    <source>
        <dbReference type="Proteomes" id="UP001153636"/>
    </source>
</evidence>
<dbReference type="Pfam" id="PF05193">
    <property type="entry name" value="Peptidase_M16_C"/>
    <property type="match status" value="2"/>
</dbReference>
<dbReference type="FunFam" id="3.30.830.10:FF:000015">
    <property type="entry name" value="Putative zinc metalloprotease"/>
    <property type="match status" value="1"/>
</dbReference>
<dbReference type="InterPro" id="IPR011249">
    <property type="entry name" value="Metalloenz_LuxS/M16"/>
</dbReference>
<dbReference type="InterPro" id="IPR007863">
    <property type="entry name" value="Peptidase_M16_C"/>
</dbReference>
<dbReference type="Gene3D" id="3.30.830.10">
    <property type="entry name" value="Metalloenzyme, LuxS/M16 peptidase-like"/>
    <property type="match status" value="4"/>
</dbReference>